<dbReference type="Pfam" id="PF02953">
    <property type="entry name" value="zf-Tim10_DDP"/>
    <property type="match status" value="1"/>
</dbReference>
<keyword evidence="5" id="KW-0862">Zinc</keyword>
<protein>
    <recommendedName>
        <fullName evidence="11">Mitochondrial import inner membrane translocase subunit Tim10 B</fullName>
    </recommendedName>
    <alternativeName>
        <fullName evidence="12">Mitochondrial import inner membrane translocase subunit Tim9 B</fullName>
    </alternativeName>
</protein>
<evidence type="ECO:0000256" key="1">
    <source>
        <dbReference type="ARBA" id="ARBA00004637"/>
    </source>
</evidence>
<reference evidence="14" key="1">
    <citation type="submission" date="2020-10" db="EMBL/GenBank/DDBJ databases">
        <title>Chromosome-scale genome assembly of the Allis shad, Alosa alosa.</title>
        <authorList>
            <person name="Margot Z."/>
            <person name="Christophe K."/>
            <person name="Cabau C."/>
            <person name="Louis A."/>
            <person name="Berthelot C."/>
            <person name="Parey E."/>
            <person name="Roest Crollius H."/>
            <person name="Montfort J."/>
            <person name="Robinson-Rechavi M."/>
            <person name="Bucao C."/>
            <person name="Bouchez O."/>
            <person name="Gislard M."/>
            <person name="Lluch J."/>
            <person name="Milhes M."/>
            <person name="Lampietro C."/>
            <person name="Lopez Roques C."/>
            <person name="Donnadieu C."/>
            <person name="Braasch I."/>
            <person name="Desvignes T."/>
            <person name="Postlethwait J."/>
            <person name="Bobe J."/>
            <person name="Guiguen Y."/>
        </authorList>
    </citation>
    <scope>NUCLEOTIDE SEQUENCE</scope>
    <source>
        <strain evidence="14">M-15738</strain>
        <tissue evidence="14">Blood</tissue>
    </source>
</reference>
<evidence type="ECO:0000256" key="5">
    <source>
        <dbReference type="ARBA" id="ARBA00022833"/>
    </source>
</evidence>
<dbReference type="GO" id="GO:0005743">
    <property type="term" value="C:mitochondrial inner membrane"/>
    <property type="evidence" value="ECO:0007669"/>
    <property type="project" value="UniProtKB-SubCell"/>
</dbReference>
<evidence type="ECO:0000259" key="13">
    <source>
        <dbReference type="Pfam" id="PF02953"/>
    </source>
</evidence>
<keyword evidence="2" id="KW-0813">Transport</keyword>
<dbReference type="EMBL" id="JADWDJ010000002">
    <property type="protein sequence ID" value="KAG5284251.1"/>
    <property type="molecule type" value="Genomic_DNA"/>
</dbReference>
<keyword evidence="6" id="KW-0653">Protein transport</keyword>
<feature type="domain" description="Tim10-like" evidence="13">
    <location>
        <begin position="3"/>
        <end position="64"/>
    </location>
</feature>
<evidence type="ECO:0000256" key="11">
    <source>
        <dbReference type="ARBA" id="ARBA00039820"/>
    </source>
</evidence>
<evidence type="ECO:0000256" key="2">
    <source>
        <dbReference type="ARBA" id="ARBA00022448"/>
    </source>
</evidence>
<keyword evidence="10" id="KW-1015">Disulfide bond</keyword>
<evidence type="ECO:0000256" key="3">
    <source>
        <dbReference type="ARBA" id="ARBA00022723"/>
    </source>
</evidence>
<proteinExistence type="predicted"/>
<dbReference type="SUPFAM" id="SSF144122">
    <property type="entry name" value="Tim10-like"/>
    <property type="match status" value="1"/>
</dbReference>
<dbReference type="AlphaFoldDB" id="A0AAV6HE57"/>
<evidence type="ECO:0000313" key="15">
    <source>
        <dbReference type="Proteomes" id="UP000823561"/>
    </source>
</evidence>
<evidence type="ECO:0000256" key="6">
    <source>
        <dbReference type="ARBA" id="ARBA00022927"/>
    </source>
</evidence>
<evidence type="ECO:0000256" key="12">
    <source>
        <dbReference type="ARBA" id="ARBA00042115"/>
    </source>
</evidence>
<keyword evidence="8" id="KW-0496">Mitochondrion</keyword>
<accession>A0AAV6HE57</accession>
<gene>
    <name evidence="14" type="ORF">AALO_G00024600</name>
</gene>
<evidence type="ECO:0000256" key="9">
    <source>
        <dbReference type="ARBA" id="ARBA00023136"/>
    </source>
</evidence>
<evidence type="ECO:0000313" key="14">
    <source>
        <dbReference type="EMBL" id="KAG5284251.1"/>
    </source>
</evidence>
<organism evidence="14 15">
    <name type="scientific">Alosa alosa</name>
    <name type="common">allis shad</name>
    <dbReference type="NCBI Taxonomy" id="278164"/>
    <lineage>
        <taxon>Eukaryota</taxon>
        <taxon>Metazoa</taxon>
        <taxon>Chordata</taxon>
        <taxon>Craniata</taxon>
        <taxon>Vertebrata</taxon>
        <taxon>Euteleostomi</taxon>
        <taxon>Actinopterygii</taxon>
        <taxon>Neopterygii</taxon>
        <taxon>Teleostei</taxon>
        <taxon>Clupei</taxon>
        <taxon>Clupeiformes</taxon>
        <taxon>Clupeoidei</taxon>
        <taxon>Clupeidae</taxon>
        <taxon>Alosa</taxon>
    </lineage>
</organism>
<comment type="caution">
    <text evidence="14">The sequence shown here is derived from an EMBL/GenBank/DDBJ whole genome shotgun (WGS) entry which is preliminary data.</text>
</comment>
<evidence type="ECO:0000256" key="4">
    <source>
        <dbReference type="ARBA" id="ARBA00022792"/>
    </source>
</evidence>
<evidence type="ECO:0000256" key="10">
    <source>
        <dbReference type="ARBA" id="ARBA00023157"/>
    </source>
</evidence>
<dbReference type="Gene3D" id="1.10.287.810">
    <property type="entry name" value="Mitochondrial import inner membrane translocase subunit tim13 like domains"/>
    <property type="match status" value="1"/>
</dbReference>
<dbReference type="InterPro" id="IPR035427">
    <property type="entry name" value="Tim10-like_dom_sf"/>
</dbReference>
<keyword evidence="3" id="KW-0479">Metal-binding</keyword>
<evidence type="ECO:0000256" key="7">
    <source>
        <dbReference type="ARBA" id="ARBA00023010"/>
    </source>
</evidence>
<dbReference type="GO" id="GO:0015031">
    <property type="term" value="P:protein transport"/>
    <property type="evidence" value="ECO:0007669"/>
    <property type="project" value="UniProtKB-KW"/>
</dbReference>
<keyword evidence="4" id="KW-0999">Mitochondrion inner membrane</keyword>
<keyword evidence="7" id="KW-0811">Translocation</keyword>
<keyword evidence="9" id="KW-0472">Membrane</keyword>
<dbReference type="PANTHER" id="PTHR13172">
    <property type="entry name" value="MITOCHONDRIAL IMPORT INNER MEMBRANE TRANSLOCASE SUBUNIT TIM9B"/>
    <property type="match status" value="1"/>
</dbReference>
<evidence type="ECO:0000256" key="8">
    <source>
        <dbReference type="ARBA" id="ARBA00023128"/>
    </source>
</evidence>
<dbReference type="FunFam" id="1.10.287.810:FF:000006">
    <property type="entry name" value="mitochondrial import inner membrane translocase subunit Tim10 B"/>
    <property type="match status" value="1"/>
</dbReference>
<sequence>MDQVQQLRNLKDFLLVYNRMTEICFQRCTTNFNYRALTMDEERCVDSCAGKLIRSNHRLMGTYVQLMPGMVQRRMDELESKAAELAQAEAQAAGASAGVEQAAVPAVPGLAATDVPVGITPDMAAPIITTDAPLPPVFVPEATAAVPNLSGIASPAADMPVMNGPSLTNGAGNGAPAFVLSPTLAPELSGPVGLVPGISEAPVVSSEAKAAVPITVEGPMTPFSIPSVTEIPIQGSPLGVSGER</sequence>
<comment type="subcellular location">
    <subcellularLocation>
        <location evidence="1">Mitochondrion inner membrane</location>
        <topology evidence="1">Peripheral membrane protein</topology>
    </subcellularLocation>
</comment>
<dbReference type="GO" id="GO:0046872">
    <property type="term" value="F:metal ion binding"/>
    <property type="evidence" value="ECO:0007669"/>
    <property type="project" value="UniProtKB-KW"/>
</dbReference>
<keyword evidence="15" id="KW-1185">Reference proteome</keyword>
<dbReference type="InterPro" id="IPR004217">
    <property type="entry name" value="Tim10-like"/>
</dbReference>
<name>A0AAV6HE57_9TELE</name>
<dbReference type="Proteomes" id="UP000823561">
    <property type="component" value="Chromosome 2"/>
</dbReference>
<dbReference type="InterPro" id="IPR050673">
    <property type="entry name" value="Mito_inner_translocase_sub"/>
</dbReference>